<dbReference type="InterPro" id="IPR036236">
    <property type="entry name" value="Znf_C2H2_sf"/>
</dbReference>
<evidence type="ECO:0000256" key="3">
    <source>
        <dbReference type="ARBA" id="ARBA00022737"/>
    </source>
</evidence>
<dbReference type="SMR" id="B4JYX4"/>
<dbReference type="Pfam" id="PF07776">
    <property type="entry name" value="zf-AD"/>
    <property type="match status" value="1"/>
</dbReference>
<evidence type="ECO:0000256" key="1">
    <source>
        <dbReference type="ARBA" id="ARBA00004123"/>
    </source>
</evidence>
<dbReference type="GO" id="GO:0000978">
    <property type="term" value="F:RNA polymerase II cis-regulatory region sequence-specific DNA binding"/>
    <property type="evidence" value="ECO:0007669"/>
    <property type="project" value="TreeGrafter"/>
</dbReference>
<dbReference type="SMART" id="SM00868">
    <property type="entry name" value="zf-AD"/>
    <property type="match status" value="1"/>
</dbReference>
<evidence type="ECO:0000256" key="6">
    <source>
        <dbReference type="ARBA" id="ARBA00023015"/>
    </source>
</evidence>
<feature type="domain" description="C2H2-type" evidence="11">
    <location>
        <begin position="234"/>
        <end position="262"/>
    </location>
</feature>
<dbReference type="FunFam" id="3.30.160.60:FF:000100">
    <property type="entry name" value="Zinc finger 45-like"/>
    <property type="match status" value="1"/>
</dbReference>
<feature type="binding site" evidence="10">
    <location>
        <position position="54"/>
    </location>
    <ligand>
        <name>Zn(2+)</name>
        <dbReference type="ChEBI" id="CHEBI:29105"/>
    </ligand>
</feature>
<evidence type="ECO:0000313" key="14">
    <source>
        <dbReference type="Proteomes" id="UP000001070"/>
    </source>
</evidence>
<dbReference type="SUPFAM" id="SSF57667">
    <property type="entry name" value="beta-beta-alpha zinc fingers"/>
    <property type="match status" value="3"/>
</dbReference>
<dbReference type="SMART" id="SM00355">
    <property type="entry name" value="ZnF_C2H2"/>
    <property type="match status" value="4"/>
</dbReference>
<dbReference type="PANTHER" id="PTHR24399">
    <property type="entry name" value="ZINC FINGER AND BTB DOMAIN-CONTAINING"/>
    <property type="match status" value="1"/>
</dbReference>
<dbReference type="OrthoDB" id="6077919at2759"/>
<dbReference type="InterPro" id="IPR012934">
    <property type="entry name" value="Znf_AD"/>
</dbReference>
<dbReference type="GO" id="GO:0008270">
    <property type="term" value="F:zinc ion binding"/>
    <property type="evidence" value="ECO:0007669"/>
    <property type="project" value="UniProtKB-UniRule"/>
</dbReference>
<dbReference type="EMBL" id="CH916378">
    <property type="protein sequence ID" value="EDV98589.1"/>
    <property type="molecule type" value="Genomic_DNA"/>
</dbReference>
<dbReference type="PROSITE" id="PS50157">
    <property type="entry name" value="ZINC_FINGER_C2H2_2"/>
    <property type="match status" value="3"/>
</dbReference>
<dbReference type="InParanoid" id="B4JYX4"/>
<sequence length="345" mass="40069">MSVHCRTCGEPIYNLNPRNLFSHENKDIRKNIEAITGIKLSYHSHLPSHVCSCCYLDLNHSMAFRQRCVVTHKHFMSLKQSDFAENNLISKQSLLAIDPLFDYDLSTEEDAIIESKYTTDYPPTTNVSMSHKKLVQNTQSHLSPRVRIMRCRHPSEALEKPIRPTTNPAAPSIISRSTRKVIRKLPDEMRNVKKNKPRIAPLEKKFVCDQCGWSFRDLSNMKDHAVRHSGVKNFECEECGCKFFTRPLLMLHVRVHHKGEKPFVCKYCGMAFRNSPSRCRHERCETCKKTFKGAIFLKNHYTTKFHQRRVNEMIKYDLETADITTVTDGDVNFDFSDSIIEEIEN</sequence>
<name>B4JYX4_DROGR</name>
<evidence type="ECO:0000256" key="9">
    <source>
        <dbReference type="PROSITE-ProRule" id="PRU00042"/>
    </source>
</evidence>
<evidence type="ECO:0000256" key="2">
    <source>
        <dbReference type="ARBA" id="ARBA00022723"/>
    </source>
</evidence>
<dbReference type="GO" id="GO:0005654">
    <property type="term" value="C:nucleoplasm"/>
    <property type="evidence" value="ECO:0007669"/>
    <property type="project" value="TreeGrafter"/>
</dbReference>
<dbReference type="OMA" id="ECGRKFY"/>
<protein>
    <submittedName>
        <fullName evidence="13">GH22313</fullName>
    </submittedName>
</protein>
<dbReference type="Proteomes" id="UP000001070">
    <property type="component" value="Unassembled WGS sequence"/>
</dbReference>
<dbReference type="Pfam" id="PF00096">
    <property type="entry name" value="zf-C2H2"/>
    <property type="match status" value="2"/>
</dbReference>
<gene>
    <name evidence="13" type="primary">Dgri\GH22313</name>
    <name evidence="13" type="ORF">Dgri_GH22313</name>
</gene>
<dbReference type="eggNOG" id="KOG1721">
    <property type="taxonomic scope" value="Eukaryota"/>
</dbReference>
<dbReference type="HOGENOM" id="CLU_002678_94_3_1"/>
<dbReference type="PROSITE" id="PS00028">
    <property type="entry name" value="ZINC_FINGER_C2H2_1"/>
    <property type="match status" value="2"/>
</dbReference>
<keyword evidence="14" id="KW-1185">Reference proteome</keyword>
<keyword evidence="3" id="KW-0677">Repeat</keyword>
<dbReference type="PROSITE" id="PS51915">
    <property type="entry name" value="ZAD"/>
    <property type="match status" value="1"/>
</dbReference>
<evidence type="ECO:0000256" key="8">
    <source>
        <dbReference type="ARBA" id="ARBA00023242"/>
    </source>
</evidence>
<dbReference type="AlphaFoldDB" id="B4JYX4"/>
<dbReference type="PhylomeDB" id="B4JYX4"/>
<dbReference type="Gene3D" id="3.40.1800.20">
    <property type="match status" value="1"/>
</dbReference>
<keyword evidence="4 9" id="KW-0863">Zinc-finger</keyword>
<evidence type="ECO:0000259" key="12">
    <source>
        <dbReference type="PROSITE" id="PS51915"/>
    </source>
</evidence>
<dbReference type="SUPFAM" id="SSF57716">
    <property type="entry name" value="Glucocorticoid receptor-like (DNA-binding domain)"/>
    <property type="match status" value="1"/>
</dbReference>
<comment type="subcellular location">
    <subcellularLocation>
        <location evidence="1">Nucleus</location>
    </subcellularLocation>
</comment>
<feature type="domain" description="C2H2-type" evidence="11">
    <location>
        <begin position="263"/>
        <end position="290"/>
    </location>
</feature>
<keyword evidence="7" id="KW-0804">Transcription</keyword>
<reference evidence="13 14" key="1">
    <citation type="journal article" date="2007" name="Nature">
        <title>Evolution of genes and genomes on the Drosophila phylogeny.</title>
        <authorList>
            <consortium name="Drosophila 12 Genomes Consortium"/>
            <person name="Clark A.G."/>
            <person name="Eisen M.B."/>
            <person name="Smith D.R."/>
            <person name="Bergman C.M."/>
            <person name="Oliver B."/>
            <person name="Markow T.A."/>
            <person name="Kaufman T.C."/>
            <person name="Kellis M."/>
            <person name="Gelbart W."/>
            <person name="Iyer V.N."/>
            <person name="Pollard D.A."/>
            <person name="Sackton T.B."/>
            <person name="Larracuente A.M."/>
            <person name="Singh N.D."/>
            <person name="Abad J.P."/>
            <person name="Abt D.N."/>
            <person name="Adryan B."/>
            <person name="Aguade M."/>
            <person name="Akashi H."/>
            <person name="Anderson W.W."/>
            <person name="Aquadro C.F."/>
            <person name="Ardell D.H."/>
            <person name="Arguello R."/>
            <person name="Artieri C.G."/>
            <person name="Barbash D.A."/>
            <person name="Barker D."/>
            <person name="Barsanti P."/>
            <person name="Batterham P."/>
            <person name="Batzoglou S."/>
            <person name="Begun D."/>
            <person name="Bhutkar A."/>
            <person name="Blanco E."/>
            <person name="Bosak S.A."/>
            <person name="Bradley R.K."/>
            <person name="Brand A.D."/>
            <person name="Brent M.R."/>
            <person name="Brooks A.N."/>
            <person name="Brown R.H."/>
            <person name="Butlin R.K."/>
            <person name="Caggese C."/>
            <person name="Calvi B.R."/>
            <person name="Bernardo de Carvalho A."/>
            <person name="Caspi A."/>
            <person name="Castrezana S."/>
            <person name="Celniker S.E."/>
            <person name="Chang J.L."/>
            <person name="Chapple C."/>
            <person name="Chatterji S."/>
            <person name="Chinwalla A."/>
            <person name="Civetta A."/>
            <person name="Clifton S.W."/>
            <person name="Comeron J.M."/>
            <person name="Costello J.C."/>
            <person name="Coyne J.A."/>
            <person name="Daub J."/>
            <person name="David R.G."/>
            <person name="Delcher A.L."/>
            <person name="Delehaunty K."/>
            <person name="Do C.B."/>
            <person name="Ebling H."/>
            <person name="Edwards K."/>
            <person name="Eickbush T."/>
            <person name="Evans J.D."/>
            <person name="Filipski A."/>
            <person name="Findeiss S."/>
            <person name="Freyhult E."/>
            <person name="Fulton L."/>
            <person name="Fulton R."/>
            <person name="Garcia A.C."/>
            <person name="Gardiner A."/>
            <person name="Garfield D.A."/>
            <person name="Garvin B.E."/>
            <person name="Gibson G."/>
            <person name="Gilbert D."/>
            <person name="Gnerre S."/>
            <person name="Godfrey J."/>
            <person name="Good R."/>
            <person name="Gotea V."/>
            <person name="Gravely B."/>
            <person name="Greenberg A.J."/>
            <person name="Griffiths-Jones S."/>
            <person name="Gross S."/>
            <person name="Guigo R."/>
            <person name="Gustafson E.A."/>
            <person name="Haerty W."/>
            <person name="Hahn M.W."/>
            <person name="Halligan D.L."/>
            <person name="Halpern A.L."/>
            <person name="Halter G.M."/>
            <person name="Han M.V."/>
            <person name="Heger A."/>
            <person name="Hillier L."/>
            <person name="Hinrichs A.S."/>
            <person name="Holmes I."/>
            <person name="Hoskins R.A."/>
            <person name="Hubisz M.J."/>
            <person name="Hultmark D."/>
            <person name="Huntley M.A."/>
            <person name="Jaffe D.B."/>
            <person name="Jagadeeshan S."/>
            <person name="Jeck W.R."/>
            <person name="Johnson J."/>
            <person name="Jones C.D."/>
            <person name="Jordan W.C."/>
            <person name="Karpen G.H."/>
            <person name="Kataoka E."/>
            <person name="Keightley P.D."/>
            <person name="Kheradpour P."/>
            <person name="Kirkness E.F."/>
            <person name="Koerich L.B."/>
            <person name="Kristiansen K."/>
            <person name="Kudrna D."/>
            <person name="Kulathinal R.J."/>
            <person name="Kumar S."/>
            <person name="Kwok R."/>
            <person name="Lander E."/>
            <person name="Langley C.H."/>
            <person name="Lapoint R."/>
            <person name="Lazzaro B.P."/>
            <person name="Lee S.J."/>
            <person name="Levesque L."/>
            <person name="Li R."/>
            <person name="Lin C.F."/>
            <person name="Lin M.F."/>
            <person name="Lindblad-Toh K."/>
            <person name="Llopart A."/>
            <person name="Long M."/>
            <person name="Low L."/>
            <person name="Lozovsky E."/>
            <person name="Lu J."/>
            <person name="Luo M."/>
            <person name="Machado C.A."/>
            <person name="Makalowski W."/>
            <person name="Marzo M."/>
            <person name="Matsuda M."/>
            <person name="Matzkin L."/>
            <person name="McAllister B."/>
            <person name="McBride C.S."/>
            <person name="McKernan B."/>
            <person name="McKernan K."/>
            <person name="Mendez-Lago M."/>
            <person name="Minx P."/>
            <person name="Mollenhauer M.U."/>
            <person name="Montooth K."/>
            <person name="Mount S.M."/>
            <person name="Mu X."/>
            <person name="Myers E."/>
            <person name="Negre B."/>
            <person name="Newfeld S."/>
            <person name="Nielsen R."/>
            <person name="Noor M.A."/>
            <person name="O'Grady P."/>
            <person name="Pachter L."/>
            <person name="Papaceit M."/>
            <person name="Parisi M.J."/>
            <person name="Parisi M."/>
            <person name="Parts L."/>
            <person name="Pedersen J.S."/>
            <person name="Pesole G."/>
            <person name="Phillippy A.M."/>
            <person name="Ponting C.P."/>
            <person name="Pop M."/>
            <person name="Porcelli D."/>
            <person name="Powell J.R."/>
            <person name="Prohaska S."/>
            <person name="Pruitt K."/>
            <person name="Puig M."/>
            <person name="Quesneville H."/>
            <person name="Ram K.R."/>
            <person name="Rand D."/>
            <person name="Rasmussen M.D."/>
            <person name="Reed L.K."/>
            <person name="Reenan R."/>
            <person name="Reily A."/>
            <person name="Remington K.A."/>
            <person name="Rieger T.T."/>
            <person name="Ritchie M.G."/>
            <person name="Robin C."/>
            <person name="Rogers Y.H."/>
            <person name="Rohde C."/>
            <person name="Rozas J."/>
            <person name="Rubenfield M.J."/>
            <person name="Ruiz A."/>
            <person name="Russo S."/>
            <person name="Salzberg S.L."/>
            <person name="Sanchez-Gracia A."/>
            <person name="Saranga D.J."/>
            <person name="Sato H."/>
            <person name="Schaeffer S.W."/>
            <person name="Schatz M.C."/>
            <person name="Schlenke T."/>
            <person name="Schwartz R."/>
            <person name="Segarra C."/>
            <person name="Singh R.S."/>
            <person name="Sirot L."/>
            <person name="Sirota M."/>
            <person name="Sisneros N.B."/>
            <person name="Smith C.D."/>
            <person name="Smith T.F."/>
            <person name="Spieth J."/>
            <person name="Stage D.E."/>
            <person name="Stark A."/>
            <person name="Stephan W."/>
            <person name="Strausberg R.L."/>
            <person name="Strempel S."/>
            <person name="Sturgill D."/>
            <person name="Sutton G."/>
            <person name="Sutton G.G."/>
            <person name="Tao W."/>
            <person name="Teichmann S."/>
            <person name="Tobari Y.N."/>
            <person name="Tomimura Y."/>
            <person name="Tsolas J.M."/>
            <person name="Valente V.L."/>
            <person name="Venter E."/>
            <person name="Venter J.C."/>
            <person name="Vicario S."/>
            <person name="Vieira F.G."/>
            <person name="Vilella A.J."/>
            <person name="Villasante A."/>
            <person name="Walenz B."/>
            <person name="Wang J."/>
            <person name="Wasserman M."/>
            <person name="Watts T."/>
            <person name="Wilson D."/>
            <person name="Wilson R.K."/>
            <person name="Wing R.A."/>
            <person name="Wolfner M.F."/>
            <person name="Wong A."/>
            <person name="Wong G.K."/>
            <person name="Wu C.I."/>
            <person name="Wu G."/>
            <person name="Yamamoto D."/>
            <person name="Yang H.P."/>
            <person name="Yang S.P."/>
            <person name="Yorke J.A."/>
            <person name="Yoshida K."/>
            <person name="Zdobnov E."/>
            <person name="Zhang P."/>
            <person name="Zhang Y."/>
            <person name="Zimin A.V."/>
            <person name="Baldwin J."/>
            <person name="Abdouelleil A."/>
            <person name="Abdulkadir J."/>
            <person name="Abebe A."/>
            <person name="Abera B."/>
            <person name="Abreu J."/>
            <person name="Acer S.C."/>
            <person name="Aftuck L."/>
            <person name="Alexander A."/>
            <person name="An P."/>
            <person name="Anderson E."/>
            <person name="Anderson S."/>
            <person name="Arachi H."/>
            <person name="Azer M."/>
            <person name="Bachantsang P."/>
            <person name="Barry A."/>
            <person name="Bayul T."/>
            <person name="Berlin A."/>
            <person name="Bessette D."/>
            <person name="Bloom T."/>
            <person name="Blye J."/>
            <person name="Boguslavskiy L."/>
            <person name="Bonnet C."/>
            <person name="Boukhgalter B."/>
            <person name="Bourzgui I."/>
            <person name="Brown A."/>
            <person name="Cahill P."/>
            <person name="Channer S."/>
            <person name="Cheshatsang Y."/>
            <person name="Chuda L."/>
            <person name="Citroen M."/>
            <person name="Collymore A."/>
            <person name="Cooke P."/>
            <person name="Costello M."/>
            <person name="D'Aco K."/>
            <person name="Daza R."/>
            <person name="De Haan G."/>
            <person name="DeGray S."/>
            <person name="DeMaso C."/>
            <person name="Dhargay N."/>
            <person name="Dooley K."/>
            <person name="Dooley E."/>
            <person name="Doricent M."/>
            <person name="Dorje P."/>
            <person name="Dorjee K."/>
            <person name="Dupes A."/>
            <person name="Elong R."/>
            <person name="Falk J."/>
            <person name="Farina A."/>
            <person name="Faro S."/>
            <person name="Ferguson D."/>
            <person name="Fisher S."/>
            <person name="Foley C.D."/>
            <person name="Franke A."/>
            <person name="Friedrich D."/>
            <person name="Gadbois L."/>
            <person name="Gearin G."/>
            <person name="Gearin C.R."/>
            <person name="Giannoukos G."/>
            <person name="Goode T."/>
            <person name="Graham J."/>
            <person name="Grandbois E."/>
            <person name="Grewal S."/>
            <person name="Gyaltsen K."/>
            <person name="Hafez N."/>
            <person name="Hagos B."/>
            <person name="Hall J."/>
            <person name="Henson C."/>
            <person name="Hollinger A."/>
            <person name="Honan T."/>
            <person name="Huard M.D."/>
            <person name="Hughes L."/>
            <person name="Hurhula B."/>
            <person name="Husby M.E."/>
            <person name="Kamat A."/>
            <person name="Kanga B."/>
            <person name="Kashin S."/>
            <person name="Khazanovich D."/>
            <person name="Kisner P."/>
            <person name="Lance K."/>
            <person name="Lara M."/>
            <person name="Lee W."/>
            <person name="Lennon N."/>
            <person name="Letendre F."/>
            <person name="LeVine R."/>
            <person name="Lipovsky A."/>
            <person name="Liu X."/>
            <person name="Liu J."/>
            <person name="Liu S."/>
            <person name="Lokyitsang T."/>
            <person name="Lokyitsang Y."/>
            <person name="Lubonja R."/>
            <person name="Lui A."/>
            <person name="MacDonald P."/>
            <person name="Magnisalis V."/>
            <person name="Maru K."/>
            <person name="Matthews C."/>
            <person name="McCusker W."/>
            <person name="McDonough S."/>
            <person name="Mehta T."/>
            <person name="Meldrim J."/>
            <person name="Meneus L."/>
            <person name="Mihai O."/>
            <person name="Mihalev A."/>
            <person name="Mihova T."/>
            <person name="Mittelman R."/>
            <person name="Mlenga V."/>
            <person name="Montmayeur A."/>
            <person name="Mulrain L."/>
            <person name="Navidi A."/>
            <person name="Naylor J."/>
            <person name="Negash T."/>
            <person name="Nguyen T."/>
            <person name="Nguyen N."/>
            <person name="Nicol R."/>
            <person name="Norbu C."/>
            <person name="Norbu N."/>
            <person name="Novod N."/>
            <person name="O'Neill B."/>
            <person name="Osman S."/>
            <person name="Markiewicz E."/>
            <person name="Oyono O.L."/>
            <person name="Patti C."/>
            <person name="Phunkhang P."/>
            <person name="Pierre F."/>
            <person name="Priest M."/>
            <person name="Raghuraman S."/>
            <person name="Rege F."/>
            <person name="Reyes R."/>
            <person name="Rise C."/>
            <person name="Rogov P."/>
            <person name="Ross K."/>
            <person name="Ryan E."/>
            <person name="Settipalli S."/>
            <person name="Shea T."/>
            <person name="Sherpa N."/>
            <person name="Shi L."/>
            <person name="Shih D."/>
            <person name="Sparrow T."/>
            <person name="Spaulding J."/>
            <person name="Stalker J."/>
            <person name="Stange-Thomann N."/>
            <person name="Stavropoulos S."/>
            <person name="Stone C."/>
            <person name="Strader C."/>
            <person name="Tesfaye S."/>
            <person name="Thomson T."/>
            <person name="Thoulutsang Y."/>
            <person name="Thoulutsang D."/>
            <person name="Topham K."/>
            <person name="Topping I."/>
            <person name="Tsamla T."/>
            <person name="Vassiliev H."/>
            <person name="Vo A."/>
            <person name="Wangchuk T."/>
            <person name="Wangdi T."/>
            <person name="Weiand M."/>
            <person name="Wilkinson J."/>
            <person name="Wilson A."/>
            <person name="Yadav S."/>
            <person name="Young G."/>
            <person name="Yu Q."/>
            <person name="Zembek L."/>
            <person name="Zhong D."/>
            <person name="Zimmer A."/>
            <person name="Zwirko Z."/>
            <person name="Jaffe D.B."/>
            <person name="Alvarez P."/>
            <person name="Brockman W."/>
            <person name="Butler J."/>
            <person name="Chin C."/>
            <person name="Gnerre S."/>
            <person name="Grabherr M."/>
            <person name="Kleber M."/>
            <person name="Mauceli E."/>
            <person name="MacCallum I."/>
        </authorList>
    </citation>
    <scope>NUCLEOTIDE SEQUENCE [LARGE SCALE GENOMIC DNA]</scope>
    <source>
        <strain evidence="14">Tucson 15287-2541.00</strain>
    </source>
</reference>
<dbReference type="STRING" id="7222.B4JYX4"/>
<dbReference type="Gene3D" id="3.30.160.60">
    <property type="entry name" value="Classic Zinc Finger"/>
    <property type="match status" value="4"/>
</dbReference>
<evidence type="ECO:0000256" key="4">
    <source>
        <dbReference type="ARBA" id="ARBA00022771"/>
    </source>
</evidence>
<keyword evidence="8" id="KW-0539">Nucleus</keyword>
<feature type="binding site" evidence="10">
    <location>
        <position position="8"/>
    </location>
    <ligand>
        <name>Zn(2+)</name>
        <dbReference type="ChEBI" id="CHEBI:29105"/>
    </ligand>
</feature>
<keyword evidence="5 10" id="KW-0862">Zinc</keyword>
<dbReference type="InterPro" id="IPR013087">
    <property type="entry name" value="Znf_C2H2_type"/>
</dbReference>
<dbReference type="FunCoup" id="B4JYX4">
    <property type="interactions" value="88"/>
</dbReference>
<proteinExistence type="predicted"/>
<evidence type="ECO:0000256" key="7">
    <source>
        <dbReference type="ARBA" id="ARBA00023163"/>
    </source>
</evidence>
<keyword evidence="6" id="KW-0805">Transcription regulation</keyword>
<feature type="binding site" evidence="10">
    <location>
        <position position="51"/>
    </location>
    <ligand>
        <name>Zn(2+)</name>
        <dbReference type="ChEBI" id="CHEBI:29105"/>
    </ligand>
</feature>
<keyword evidence="2 10" id="KW-0479">Metal-binding</keyword>
<evidence type="ECO:0000256" key="10">
    <source>
        <dbReference type="PROSITE-ProRule" id="PRU01263"/>
    </source>
</evidence>
<feature type="domain" description="C2H2-type" evidence="11">
    <location>
        <begin position="206"/>
        <end position="233"/>
    </location>
</feature>
<feature type="domain" description="ZAD" evidence="12">
    <location>
        <begin position="3"/>
        <end position="78"/>
    </location>
</feature>
<dbReference type="PANTHER" id="PTHR24399:SF23">
    <property type="entry name" value="C2H2-TYPE DOMAIN-CONTAINING PROTEIN"/>
    <property type="match status" value="1"/>
</dbReference>
<dbReference type="GO" id="GO:0001227">
    <property type="term" value="F:DNA-binding transcription repressor activity, RNA polymerase II-specific"/>
    <property type="evidence" value="ECO:0007669"/>
    <property type="project" value="TreeGrafter"/>
</dbReference>
<feature type="binding site" evidence="10">
    <location>
        <position position="5"/>
    </location>
    <ligand>
        <name>Zn(2+)</name>
        <dbReference type="ChEBI" id="CHEBI:29105"/>
    </ligand>
</feature>
<evidence type="ECO:0000259" key="11">
    <source>
        <dbReference type="PROSITE" id="PS50157"/>
    </source>
</evidence>
<accession>B4JYX4</accession>
<organism evidence="14">
    <name type="scientific">Drosophila grimshawi</name>
    <name type="common">Hawaiian fruit fly</name>
    <name type="synonym">Idiomyia grimshawi</name>
    <dbReference type="NCBI Taxonomy" id="7222"/>
    <lineage>
        <taxon>Eukaryota</taxon>
        <taxon>Metazoa</taxon>
        <taxon>Ecdysozoa</taxon>
        <taxon>Arthropoda</taxon>
        <taxon>Hexapoda</taxon>
        <taxon>Insecta</taxon>
        <taxon>Pterygota</taxon>
        <taxon>Neoptera</taxon>
        <taxon>Endopterygota</taxon>
        <taxon>Diptera</taxon>
        <taxon>Brachycera</taxon>
        <taxon>Muscomorpha</taxon>
        <taxon>Ephydroidea</taxon>
        <taxon>Drosophilidae</taxon>
        <taxon>Drosophila</taxon>
        <taxon>Hawaiian Drosophila</taxon>
    </lineage>
</organism>
<evidence type="ECO:0000256" key="5">
    <source>
        <dbReference type="ARBA" id="ARBA00022833"/>
    </source>
</evidence>
<evidence type="ECO:0000313" key="13">
    <source>
        <dbReference type="EMBL" id="EDV98589.1"/>
    </source>
</evidence>